<dbReference type="GO" id="GO:0033698">
    <property type="term" value="C:Rpd3L complex"/>
    <property type="evidence" value="ECO:0007669"/>
    <property type="project" value="TreeGrafter"/>
</dbReference>
<protein>
    <recommendedName>
        <fullName evidence="11">Chromatin modification-related protein</fullName>
    </recommendedName>
</protein>
<dbReference type="EMBL" id="LYUB02000003">
    <property type="protein sequence ID" value="OVF09963.1"/>
    <property type="molecule type" value="Genomic_DNA"/>
</dbReference>
<dbReference type="InterPro" id="IPR028651">
    <property type="entry name" value="ING_fam"/>
</dbReference>
<dbReference type="GO" id="GO:0006325">
    <property type="term" value="P:chromatin organization"/>
    <property type="evidence" value="ECO:0007669"/>
    <property type="project" value="UniProtKB-KW"/>
</dbReference>
<dbReference type="InterPro" id="IPR001965">
    <property type="entry name" value="Znf_PHD"/>
</dbReference>
<dbReference type="PANTHER" id="PTHR10333">
    <property type="entry name" value="INHIBITOR OF GROWTH PROTEIN"/>
    <property type="match status" value="1"/>
</dbReference>
<evidence type="ECO:0000256" key="3">
    <source>
        <dbReference type="ARBA" id="ARBA00022723"/>
    </source>
</evidence>
<evidence type="ECO:0000256" key="10">
    <source>
        <dbReference type="PROSITE-ProRule" id="PRU00146"/>
    </source>
</evidence>
<feature type="compositionally biased region" description="Basic and acidic residues" evidence="12">
    <location>
        <begin position="215"/>
        <end position="227"/>
    </location>
</feature>
<comment type="caution">
    <text evidence="14">The sequence shown here is derived from an EMBL/GenBank/DDBJ whole genome shotgun (WGS) entry which is preliminary data.</text>
</comment>
<feature type="binding site" evidence="9">
    <location>
        <position position="280"/>
    </location>
    <ligand>
        <name>Zn(2+)</name>
        <dbReference type="ChEBI" id="CHEBI:29105"/>
        <label>1</label>
    </ligand>
</feature>
<dbReference type="KEGG" id="clus:A9F13_03g00891"/>
<feature type="region of interest" description="Disordered" evidence="12">
    <location>
        <begin position="1"/>
        <end position="20"/>
    </location>
</feature>
<keyword evidence="5 9" id="KW-0862">Zinc</keyword>
<evidence type="ECO:0000256" key="4">
    <source>
        <dbReference type="ARBA" id="ARBA00022771"/>
    </source>
</evidence>
<reference evidence="14 15" key="1">
    <citation type="submission" date="2017-04" db="EMBL/GenBank/DDBJ databases">
        <title>Draft genome of the yeast Clavispora lusitaniae type strain CBS 6936.</title>
        <authorList>
            <person name="Durrens P."/>
            <person name="Klopp C."/>
            <person name="Biteau N."/>
            <person name="Fitton-Ouhabi V."/>
            <person name="Dementhon K."/>
            <person name="Accoceberry I."/>
            <person name="Sherman D.J."/>
            <person name="Noel T."/>
        </authorList>
    </citation>
    <scope>NUCLEOTIDE SEQUENCE [LARGE SCALE GENOMIC DNA]</scope>
    <source>
        <strain evidence="14 15">CBS 6936</strain>
    </source>
</reference>
<dbReference type="PANTHER" id="PTHR10333:SF42">
    <property type="entry name" value="INHIBITOR OF GROWTH PROTEIN 5"/>
    <property type="match status" value="1"/>
</dbReference>
<feature type="site" description="Histone H3K4me3 binding" evidence="8">
    <location>
        <position position="278"/>
    </location>
</feature>
<dbReference type="Gene3D" id="3.30.40.10">
    <property type="entry name" value="Zinc/RING finger domain, C3HC4 (zinc finger)"/>
    <property type="match status" value="1"/>
</dbReference>
<feature type="compositionally biased region" description="Polar residues" evidence="12">
    <location>
        <begin position="1"/>
        <end position="15"/>
    </location>
</feature>
<proteinExistence type="inferred from homology"/>
<feature type="site" description="Histone H3K4me3 binding" evidence="8">
    <location>
        <position position="266"/>
    </location>
</feature>
<comment type="subcellular location">
    <subcellularLocation>
        <location evidence="1 11">Nucleus</location>
    </subcellularLocation>
</comment>
<feature type="compositionally biased region" description="Basic and acidic residues" evidence="12">
    <location>
        <begin position="188"/>
        <end position="203"/>
    </location>
</feature>
<dbReference type="AlphaFoldDB" id="A0AA91T318"/>
<name>A0AA91T318_CLALS</name>
<evidence type="ECO:0000313" key="15">
    <source>
        <dbReference type="Proteomes" id="UP000195602"/>
    </source>
</evidence>
<dbReference type="Pfam" id="PF12998">
    <property type="entry name" value="ING"/>
    <property type="match status" value="1"/>
</dbReference>
<feature type="binding site" evidence="9">
    <location>
        <position position="256"/>
    </location>
    <ligand>
        <name>Zn(2+)</name>
        <dbReference type="ChEBI" id="CHEBI:29105"/>
        <label>1</label>
    </ligand>
</feature>
<dbReference type="InterPro" id="IPR019787">
    <property type="entry name" value="Znf_PHD-finger"/>
</dbReference>
<comment type="function">
    <text evidence="11">Component of an histone acetyltransferase complex.</text>
</comment>
<keyword evidence="4 10" id="KW-0863">Zinc-finger</keyword>
<sequence>MPSDLPSRQKSQRLANHSKAEKPHYFAQYKQSARTVSSANELLPGLNDISDAFEALPLDLVKYFTLLKEIDAKCINTVPLVRRHIHTYLESLHDPAAKKDKAASLAELARIRRHVHELVPCLEEKMHVTAVAADVLAKHMHRINGDYRVVIGNNEIPESVRIGSLTHRAIVLDPSAQDNSKSAQSQRSESRREALAAKKAGKDGDDDDNKRRRAREPTPVERRRDKAPTPVADRKRSKPKKEEPGRGGGAGEPTYCYCNQVSFGEMVGCDGDSCKREWFHLPCIGFKNPPKGKWYCDECLAKAKKRRI</sequence>
<evidence type="ECO:0000256" key="8">
    <source>
        <dbReference type="PIRSR" id="PIRSR628651-50"/>
    </source>
</evidence>
<evidence type="ECO:0000256" key="5">
    <source>
        <dbReference type="ARBA" id="ARBA00022833"/>
    </source>
</evidence>
<evidence type="ECO:0000256" key="6">
    <source>
        <dbReference type="ARBA" id="ARBA00022853"/>
    </source>
</evidence>
<evidence type="ECO:0000256" key="11">
    <source>
        <dbReference type="RuleBase" id="RU361213"/>
    </source>
</evidence>
<feature type="region of interest" description="Disordered" evidence="12">
    <location>
        <begin position="173"/>
        <end position="249"/>
    </location>
</feature>
<evidence type="ECO:0000313" key="14">
    <source>
        <dbReference type="EMBL" id="OVF09963.1"/>
    </source>
</evidence>
<keyword evidence="3 9" id="KW-0479">Metal-binding</keyword>
<evidence type="ECO:0000256" key="12">
    <source>
        <dbReference type="SAM" id="MobiDB-lite"/>
    </source>
</evidence>
<comment type="domain">
    <text evidence="11">The PHD-type zinc finger mediates the binding to H3K4me3.</text>
</comment>
<organism evidence="14 15">
    <name type="scientific">Clavispora lusitaniae</name>
    <name type="common">Candida lusitaniae</name>
    <dbReference type="NCBI Taxonomy" id="36911"/>
    <lineage>
        <taxon>Eukaryota</taxon>
        <taxon>Fungi</taxon>
        <taxon>Dikarya</taxon>
        <taxon>Ascomycota</taxon>
        <taxon>Saccharomycotina</taxon>
        <taxon>Pichiomycetes</taxon>
        <taxon>Metschnikowiaceae</taxon>
        <taxon>Clavispora</taxon>
    </lineage>
</organism>
<dbReference type="Gene3D" id="6.10.140.1740">
    <property type="match status" value="1"/>
</dbReference>
<dbReference type="CDD" id="cd15505">
    <property type="entry name" value="PHD_ING"/>
    <property type="match status" value="1"/>
</dbReference>
<dbReference type="SMART" id="SM00249">
    <property type="entry name" value="PHD"/>
    <property type="match status" value="1"/>
</dbReference>
<dbReference type="InterPro" id="IPR013083">
    <property type="entry name" value="Znf_RING/FYVE/PHD"/>
</dbReference>
<feature type="binding site" evidence="9">
    <location>
        <position position="258"/>
    </location>
    <ligand>
        <name>Zn(2+)</name>
        <dbReference type="ChEBI" id="CHEBI:29105"/>
        <label>1</label>
    </ligand>
</feature>
<feature type="site" description="Histone H3K4me3 binding" evidence="8">
    <location>
        <position position="270"/>
    </location>
</feature>
<comment type="subunit">
    <text evidence="11">Component of an histone acetyltransferase complex. Interacts with H3K4me3 and to a lesser extent with H3K4me2.</text>
</comment>
<dbReference type="PROSITE" id="PS50016">
    <property type="entry name" value="ZF_PHD_2"/>
    <property type="match status" value="1"/>
</dbReference>
<evidence type="ECO:0000256" key="2">
    <source>
        <dbReference type="ARBA" id="ARBA00010210"/>
    </source>
</evidence>
<evidence type="ECO:0000256" key="9">
    <source>
        <dbReference type="PIRSR" id="PIRSR628651-51"/>
    </source>
</evidence>
<keyword evidence="7 11" id="KW-0539">Nucleus</keyword>
<dbReference type="GO" id="GO:0006355">
    <property type="term" value="P:regulation of DNA-templated transcription"/>
    <property type="evidence" value="ECO:0007669"/>
    <property type="project" value="TreeGrafter"/>
</dbReference>
<evidence type="ECO:0000259" key="13">
    <source>
        <dbReference type="PROSITE" id="PS50016"/>
    </source>
</evidence>
<evidence type="ECO:0000256" key="1">
    <source>
        <dbReference type="ARBA" id="ARBA00004123"/>
    </source>
</evidence>
<feature type="site" description="Histone H3K4me3 binding" evidence="8">
    <location>
        <position position="255"/>
    </location>
</feature>
<dbReference type="InterPro" id="IPR011011">
    <property type="entry name" value="Znf_FYVE_PHD"/>
</dbReference>
<feature type="binding site" evidence="9">
    <location>
        <position position="283"/>
    </location>
    <ligand>
        <name>Zn(2+)</name>
        <dbReference type="ChEBI" id="CHEBI:29105"/>
        <label>1</label>
    </ligand>
</feature>
<feature type="domain" description="PHD-type" evidence="13">
    <location>
        <begin position="253"/>
        <end position="302"/>
    </location>
</feature>
<dbReference type="Proteomes" id="UP000195602">
    <property type="component" value="Unassembled WGS sequence"/>
</dbReference>
<feature type="binding site" evidence="9">
    <location>
        <position position="299"/>
    </location>
    <ligand>
        <name>Zn(2+)</name>
        <dbReference type="ChEBI" id="CHEBI:29105"/>
        <label>2</label>
    </ligand>
</feature>
<dbReference type="FunFam" id="3.30.40.10:FF:000016">
    <property type="entry name" value="Inhibitor of growth protein"/>
    <property type="match status" value="1"/>
</dbReference>
<keyword evidence="6 11" id="KW-0156">Chromatin regulator</keyword>
<evidence type="ECO:0000256" key="7">
    <source>
        <dbReference type="ARBA" id="ARBA00023242"/>
    </source>
</evidence>
<dbReference type="InterPro" id="IPR024610">
    <property type="entry name" value="ING_N_histone-binding"/>
</dbReference>
<dbReference type="SUPFAM" id="SSF57903">
    <property type="entry name" value="FYVE/PHD zinc finger"/>
    <property type="match status" value="1"/>
</dbReference>
<dbReference type="InterPro" id="IPR019786">
    <property type="entry name" value="Zinc_finger_PHD-type_CS"/>
</dbReference>
<comment type="similarity">
    <text evidence="2 11">Belongs to the ING family.</text>
</comment>
<feature type="binding site" evidence="9">
    <location>
        <position position="274"/>
    </location>
    <ligand>
        <name>Zn(2+)</name>
        <dbReference type="ChEBI" id="CHEBI:29105"/>
        <label>2</label>
    </ligand>
</feature>
<dbReference type="GO" id="GO:0070210">
    <property type="term" value="C:Rpd3L-Expanded complex"/>
    <property type="evidence" value="ECO:0007669"/>
    <property type="project" value="TreeGrafter"/>
</dbReference>
<feature type="binding site" evidence="9">
    <location>
        <position position="269"/>
    </location>
    <ligand>
        <name>Zn(2+)</name>
        <dbReference type="ChEBI" id="CHEBI:29105"/>
        <label>2</label>
    </ligand>
</feature>
<accession>A0AA91T318</accession>
<feature type="binding site" evidence="9">
    <location>
        <position position="296"/>
    </location>
    <ligand>
        <name>Zn(2+)</name>
        <dbReference type="ChEBI" id="CHEBI:29105"/>
        <label>2</label>
    </ligand>
</feature>
<dbReference type="GO" id="GO:0008270">
    <property type="term" value="F:zinc ion binding"/>
    <property type="evidence" value="ECO:0007669"/>
    <property type="project" value="UniProtKB-KW"/>
</dbReference>
<dbReference type="PROSITE" id="PS01359">
    <property type="entry name" value="ZF_PHD_1"/>
    <property type="match status" value="1"/>
</dbReference>
<gene>
    <name evidence="14" type="ORF">A9F13_03g00891</name>
</gene>
<dbReference type="SMART" id="SM01408">
    <property type="entry name" value="ING"/>
    <property type="match status" value="1"/>
</dbReference>